<evidence type="ECO:0000313" key="2">
    <source>
        <dbReference type="EMBL" id="GAX22030.1"/>
    </source>
</evidence>
<dbReference type="Pfam" id="PF00154">
    <property type="entry name" value="RecA_N"/>
    <property type="match status" value="1"/>
</dbReference>
<dbReference type="Pfam" id="PF08423">
    <property type="entry name" value="Rad51"/>
    <property type="match status" value="1"/>
</dbReference>
<dbReference type="InterPro" id="IPR030548">
    <property type="entry name" value="RAD51B"/>
</dbReference>
<dbReference type="GO" id="GO:0000400">
    <property type="term" value="F:four-way junction DNA binding"/>
    <property type="evidence" value="ECO:0007669"/>
    <property type="project" value="TreeGrafter"/>
</dbReference>
<dbReference type="GO" id="GO:0005524">
    <property type="term" value="F:ATP binding"/>
    <property type="evidence" value="ECO:0007669"/>
    <property type="project" value="InterPro"/>
</dbReference>
<dbReference type="GO" id="GO:0140664">
    <property type="term" value="F:ATP-dependent DNA damage sensor activity"/>
    <property type="evidence" value="ECO:0007669"/>
    <property type="project" value="InterPro"/>
</dbReference>
<evidence type="ECO:0000259" key="1">
    <source>
        <dbReference type="PROSITE" id="PS50162"/>
    </source>
</evidence>
<evidence type="ECO:0000313" key="3">
    <source>
        <dbReference type="Proteomes" id="UP000198406"/>
    </source>
</evidence>
<dbReference type="PROSITE" id="PS50162">
    <property type="entry name" value="RECA_2"/>
    <property type="match status" value="1"/>
</dbReference>
<dbReference type="EMBL" id="BDSP01000177">
    <property type="protein sequence ID" value="GAX22030.1"/>
    <property type="molecule type" value="Genomic_DNA"/>
</dbReference>
<dbReference type="Proteomes" id="UP000198406">
    <property type="component" value="Unassembled WGS sequence"/>
</dbReference>
<comment type="caution">
    <text evidence="2">The sequence shown here is derived from an EMBL/GenBank/DDBJ whole genome shotgun (WGS) entry which is preliminary data.</text>
</comment>
<dbReference type="InterPro" id="IPR049428">
    <property type="entry name" value="RecA-like_N"/>
</dbReference>
<dbReference type="SUPFAM" id="SSF52540">
    <property type="entry name" value="P-loop containing nucleoside triphosphate hydrolases"/>
    <property type="match status" value="1"/>
</dbReference>
<dbReference type="InParanoid" id="A0A1Z5K6Y5"/>
<dbReference type="GO" id="GO:0003697">
    <property type="term" value="F:single-stranded DNA binding"/>
    <property type="evidence" value="ECO:0007669"/>
    <property type="project" value="TreeGrafter"/>
</dbReference>
<dbReference type="PANTHER" id="PTHR46456">
    <property type="entry name" value="DNA REPAIR PROTEIN RAD51 HOMOLOG 2"/>
    <property type="match status" value="1"/>
</dbReference>
<name>A0A1Z5K6Y5_FISSO</name>
<reference evidence="2 3" key="1">
    <citation type="journal article" date="2015" name="Plant Cell">
        <title>Oil accumulation by the oleaginous diatom Fistulifera solaris as revealed by the genome and transcriptome.</title>
        <authorList>
            <person name="Tanaka T."/>
            <person name="Maeda Y."/>
            <person name="Veluchamy A."/>
            <person name="Tanaka M."/>
            <person name="Abida H."/>
            <person name="Marechal E."/>
            <person name="Bowler C."/>
            <person name="Muto M."/>
            <person name="Sunaga Y."/>
            <person name="Tanaka M."/>
            <person name="Yoshino T."/>
            <person name="Taniguchi T."/>
            <person name="Fukuda Y."/>
            <person name="Nemoto M."/>
            <person name="Matsumoto M."/>
            <person name="Wong P.S."/>
            <person name="Aburatani S."/>
            <person name="Fujibuchi W."/>
        </authorList>
    </citation>
    <scope>NUCLEOTIDE SEQUENCE [LARGE SCALE GENOMIC DNA]</scope>
    <source>
        <strain evidence="2 3">JPCC DA0580</strain>
    </source>
</reference>
<dbReference type="InterPro" id="IPR013632">
    <property type="entry name" value="Rad51_C"/>
</dbReference>
<dbReference type="GO" id="GO:0000724">
    <property type="term" value="P:double-strand break repair via homologous recombination"/>
    <property type="evidence" value="ECO:0007669"/>
    <property type="project" value="InterPro"/>
</dbReference>
<dbReference type="OrthoDB" id="5957327at2759"/>
<dbReference type="InterPro" id="IPR020588">
    <property type="entry name" value="RecA_ATP-bd"/>
</dbReference>
<dbReference type="GO" id="GO:0005657">
    <property type="term" value="C:replication fork"/>
    <property type="evidence" value="ECO:0007669"/>
    <property type="project" value="TreeGrafter"/>
</dbReference>
<dbReference type="GO" id="GO:0033063">
    <property type="term" value="C:Rad51B-Rad51C-Rad51D-XRCC2 complex"/>
    <property type="evidence" value="ECO:0007669"/>
    <property type="project" value="InterPro"/>
</dbReference>
<sequence length="342" mass="36944">MLQLSVTSLMRALDPLLTYQECIEFRRRVAEACSPQPVTALHLLQNVSPHTRVLSTGLFPLDTSLLGGIRVGTLTELVGSAGSGKTQLAMQMIVQAAAKRQGTIFIDTEQKLSLPRLQDIALEKFAAGAALLLHNDSSVQPSVQDLTTDYYVDPKLVLQNLSVYSPASMDDLTSVLSSMEEEILKRNEEAEKNPDQKFPVRFVVLDSIAAPARRDFAPGSGPQRAAAVMYCSQKLKQIADHMHLAVLIINQVGGSWNSDDKQSDVATRAALGTTWHHCVTTRIQLETASNVPSTELTNGGLASNPLRWASVVKSNIVGHGSKIPFAIDKAGLAANHVVESAN</sequence>
<accession>A0A1Z5K6Y5</accession>
<feature type="domain" description="RecA family profile 1" evidence="1">
    <location>
        <begin position="50"/>
        <end position="252"/>
    </location>
</feature>
<organism evidence="2 3">
    <name type="scientific">Fistulifera solaris</name>
    <name type="common">Oleaginous diatom</name>
    <dbReference type="NCBI Taxonomy" id="1519565"/>
    <lineage>
        <taxon>Eukaryota</taxon>
        <taxon>Sar</taxon>
        <taxon>Stramenopiles</taxon>
        <taxon>Ochrophyta</taxon>
        <taxon>Bacillariophyta</taxon>
        <taxon>Bacillariophyceae</taxon>
        <taxon>Bacillariophycidae</taxon>
        <taxon>Naviculales</taxon>
        <taxon>Naviculaceae</taxon>
        <taxon>Fistulifera</taxon>
    </lineage>
</organism>
<dbReference type="AlphaFoldDB" id="A0A1Z5K6Y5"/>
<dbReference type="Gene3D" id="3.40.50.300">
    <property type="entry name" value="P-loop containing nucleotide triphosphate hydrolases"/>
    <property type="match status" value="1"/>
</dbReference>
<dbReference type="GO" id="GO:0003690">
    <property type="term" value="F:double-stranded DNA binding"/>
    <property type="evidence" value="ECO:0007669"/>
    <property type="project" value="TreeGrafter"/>
</dbReference>
<dbReference type="InterPro" id="IPR027417">
    <property type="entry name" value="P-loop_NTPase"/>
</dbReference>
<keyword evidence="3" id="KW-1185">Reference proteome</keyword>
<proteinExistence type="predicted"/>
<gene>
    <name evidence="2" type="ORF">FisN_6Hh277</name>
</gene>
<dbReference type="PANTHER" id="PTHR46456:SF1">
    <property type="entry name" value="DNA REPAIR PROTEIN RAD51 HOMOLOG 2"/>
    <property type="match status" value="1"/>
</dbReference>
<protein>
    <submittedName>
        <fullName evidence="2">RAD51-like protein 1</fullName>
    </submittedName>
</protein>